<dbReference type="AlphaFoldDB" id="A0A4V3DJT6"/>
<reference evidence="2 3" key="1">
    <citation type="submission" date="2019-03" db="EMBL/GenBank/DDBJ databases">
        <title>Genomic Encyclopedia of Type Strains, Phase IV (KMG-IV): sequencing the most valuable type-strain genomes for metagenomic binning, comparative biology and taxonomic classification.</title>
        <authorList>
            <person name="Goeker M."/>
        </authorList>
    </citation>
    <scope>NUCLEOTIDE SEQUENCE [LARGE SCALE GENOMIC DNA]</scope>
    <source>
        <strain evidence="2 3">DSM 102852</strain>
    </source>
</reference>
<dbReference type="PANTHER" id="PTHR46142">
    <property type="match status" value="1"/>
</dbReference>
<accession>A0A4V3DJT6</accession>
<dbReference type="InterPro" id="IPR037523">
    <property type="entry name" value="VOC_core"/>
</dbReference>
<gene>
    <name evidence="2" type="ORF">DFR44_11063</name>
</gene>
<dbReference type="SUPFAM" id="SSF54593">
    <property type="entry name" value="Glyoxalase/Bleomycin resistance protein/Dihydroxybiphenyl dioxygenase"/>
    <property type="match status" value="1"/>
</dbReference>
<dbReference type="RefSeq" id="WP_133620216.1">
    <property type="nucleotide sequence ID" value="NZ_SNZE01000010.1"/>
</dbReference>
<evidence type="ECO:0000259" key="1">
    <source>
        <dbReference type="PROSITE" id="PS51819"/>
    </source>
</evidence>
<organism evidence="2 3">
    <name type="scientific">Hydromonas duriensis</name>
    <dbReference type="NCBI Taxonomy" id="1527608"/>
    <lineage>
        <taxon>Bacteria</taxon>
        <taxon>Pseudomonadati</taxon>
        <taxon>Pseudomonadota</taxon>
        <taxon>Betaproteobacteria</taxon>
        <taxon>Burkholderiales</taxon>
        <taxon>Burkholderiaceae</taxon>
        <taxon>Hydromonas</taxon>
    </lineage>
</organism>
<comment type="caution">
    <text evidence="2">The sequence shown here is derived from an EMBL/GenBank/DDBJ whole genome shotgun (WGS) entry which is preliminary data.</text>
</comment>
<proteinExistence type="predicted"/>
<dbReference type="EMBL" id="SNZE01000010">
    <property type="protein sequence ID" value="TDR31415.1"/>
    <property type="molecule type" value="Genomic_DNA"/>
</dbReference>
<protein>
    <recommendedName>
        <fullName evidence="1">VOC domain-containing protein</fullName>
    </recommendedName>
</protein>
<dbReference type="OrthoDB" id="8562712at2"/>
<dbReference type="InterPro" id="IPR029068">
    <property type="entry name" value="Glyas_Bleomycin-R_OHBP_Dase"/>
</dbReference>
<dbReference type="PANTHER" id="PTHR46142:SF3">
    <property type="entry name" value="F18B13.24 PROTEIN"/>
    <property type="match status" value="1"/>
</dbReference>
<dbReference type="PROSITE" id="PS51819">
    <property type="entry name" value="VOC"/>
    <property type="match status" value="1"/>
</dbReference>
<dbReference type="Gene3D" id="3.10.180.10">
    <property type="entry name" value="2,3-Dihydroxybiphenyl 1,2-Dioxygenase, domain 1"/>
    <property type="match status" value="1"/>
</dbReference>
<sequence>MCIIKFSHYNLRAHRALLEQLKDFYIDVVGLYEGERPPFKAFGYWLYAADQDVLHLTEAAIDESRPAHAQNTFDHIAFRATHRGEFETRLQQHFIFYTIENVPNSKHVQLFFKDPAGNGLEINFIE</sequence>
<evidence type="ECO:0000313" key="2">
    <source>
        <dbReference type="EMBL" id="TDR31415.1"/>
    </source>
</evidence>
<feature type="domain" description="VOC" evidence="1">
    <location>
        <begin position="5"/>
        <end position="125"/>
    </location>
</feature>
<name>A0A4V3DJT6_9BURK</name>
<dbReference type="Proteomes" id="UP000294480">
    <property type="component" value="Unassembled WGS sequence"/>
</dbReference>
<evidence type="ECO:0000313" key="3">
    <source>
        <dbReference type="Proteomes" id="UP000294480"/>
    </source>
</evidence>
<keyword evidence="3" id="KW-1185">Reference proteome</keyword>